<dbReference type="InterPro" id="IPR012337">
    <property type="entry name" value="RNaseH-like_sf"/>
</dbReference>
<evidence type="ECO:0000256" key="8">
    <source>
        <dbReference type="ARBA" id="ARBA00022842"/>
    </source>
</evidence>
<dbReference type="SUPFAM" id="SSF56672">
    <property type="entry name" value="DNA/RNA polymerases"/>
    <property type="match status" value="1"/>
</dbReference>
<dbReference type="PROSITE" id="PS50994">
    <property type="entry name" value="INTEGRASE"/>
    <property type="match status" value="1"/>
</dbReference>
<dbReference type="InterPro" id="IPR043128">
    <property type="entry name" value="Rev_trsase/Diguanyl_cyclase"/>
</dbReference>
<keyword evidence="11" id="KW-0695">RNA-directed DNA polymerase</keyword>
<keyword evidence="8" id="KW-0460">Magnesium</keyword>
<evidence type="ECO:0000256" key="10">
    <source>
        <dbReference type="ARBA" id="ARBA00022908"/>
    </source>
</evidence>
<dbReference type="InterPro" id="IPR034132">
    <property type="entry name" value="RP_Saci-like"/>
</dbReference>
<evidence type="ECO:0000313" key="16">
    <source>
        <dbReference type="EMBL" id="JAI53219.1"/>
    </source>
</evidence>
<dbReference type="InterPro" id="IPR041577">
    <property type="entry name" value="RT_RNaseH_2"/>
</dbReference>
<dbReference type="InterPro" id="IPR050951">
    <property type="entry name" value="Retrovirus_Pol_polyprotein"/>
</dbReference>
<reference evidence="16" key="1">
    <citation type="journal article" date="2016" name="PLoS Negl. Trop. Dis.">
        <title>A Deep Insight into the Sialome of Rhodnius neglectus, a Vector of Chagas Disease.</title>
        <authorList>
            <person name="Santiago P.B."/>
            <person name="Assumpcao T.C."/>
            <person name="Araujo C.N."/>
            <person name="Bastos I.M."/>
            <person name="Neves D."/>
            <person name="Silva I.G."/>
            <person name="Charneau S."/>
            <person name="Queiroz R.M."/>
            <person name="Raiol T."/>
            <person name="Oliveira J.V."/>
            <person name="Sousa M.V."/>
            <person name="Calvo E."/>
            <person name="Ribeiro J.M."/>
            <person name="Santana J.M."/>
        </authorList>
    </citation>
    <scope>NUCLEOTIDE SEQUENCE</scope>
    <source>
        <tissue evidence="16">Salivary glands</tissue>
    </source>
</reference>
<dbReference type="GO" id="GO:0006508">
    <property type="term" value="P:proteolysis"/>
    <property type="evidence" value="ECO:0007669"/>
    <property type="project" value="UniProtKB-KW"/>
</dbReference>
<keyword evidence="3" id="KW-0808">Transferase</keyword>
<proteinExistence type="evidence at transcript level"/>
<protein>
    <recommendedName>
        <fullName evidence="1">RNA-directed DNA polymerase</fullName>
        <ecNumber evidence="1">2.7.7.49</ecNumber>
    </recommendedName>
</protein>
<dbReference type="Gene3D" id="2.40.70.10">
    <property type="entry name" value="Acid Proteases"/>
    <property type="match status" value="1"/>
</dbReference>
<dbReference type="InterPro" id="IPR000477">
    <property type="entry name" value="RT_dom"/>
</dbReference>
<dbReference type="SUPFAM" id="SSF50630">
    <property type="entry name" value="Acid proteases"/>
    <property type="match status" value="1"/>
</dbReference>
<evidence type="ECO:0000256" key="12">
    <source>
        <dbReference type="ARBA" id="ARBA00023268"/>
    </source>
</evidence>
<evidence type="ECO:0000256" key="5">
    <source>
        <dbReference type="ARBA" id="ARBA00022722"/>
    </source>
</evidence>
<evidence type="ECO:0000259" key="15">
    <source>
        <dbReference type="PROSITE" id="PS50994"/>
    </source>
</evidence>
<dbReference type="Gene3D" id="1.10.340.70">
    <property type="match status" value="1"/>
</dbReference>
<dbReference type="GO" id="GO:0003964">
    <property type="term" value="F:RNA-directed DNA polymerase activity"/>
    <property type="evidence" value="ECO:0007669"/>
    <property type="project" value="UniProtKB-KW"/>
</dbReference>
<dbReference type="InterPro" id="IPR001584">
    <property type="entry name" value="Integrase_cat-core"/>
</dbReference>
<dbReference type="Gene3D" id="3.30.70.270">
    <property type="match status" value="2"/>
</dbReference>
<sequence>RRLYIRDKRSGLYFLIDTGAAVSVVPPSSLQKRNPCDFNLYAANGSTIKTYGERAGTLDLGLGRTFKWNFVVADIPKPIIGADFMYTYELLVDLNGRQLIDKKTGRTSFGKVLSQPVYVISTLPESLKYGDILRDFPGIIRPNAMTREVKHQVQHVIETTGRPVNAKARRLHPAKYKAVKEEFQRMMEEGICRPSRSPWASPLHVVDKKDGTLRPCGDYRQLNSQTIPDRYSVPNLQDFRNNLQGKKVFSTLDLVKAYFQIPVAEEDICKTAIITPFGLYEFTRMCFGLRNAAQTFQRFMDSILRDLPYCFVYVDDILVASSDEDEHRCHLREIFQRLDNHGVTLNPGKCKFGLSEIEFLGYLVTNRGIKPLPGRIQAIEDFPKPKDVRDLRRFLGMLNFYRPCIPRAAAVQGPLTQFLHKSKKNDKTPIEWTVETDKAFNECKASIASATILGHPNADAELSLSCDASSNCMGAVLQQKEDHWIPLGFFSKALSDSQRNYSVYDKELLAVYSAVRYFRPVLEGRQFSILTDHKPLIYAMRQKASSASPLRIRWLNFISQFSSDLRYVEGEENQVADALSRVEEIDLTNDLEGLAEAQRNDPELKPLKEQENLQWQYIHLPGTKEPVLCETSTQRARIYLPQSFRRSAFDLTHGLSHPGIRASKRLMAQRYFWPRLNSDVAMWAKSCIACQRAKVTRHTVTPPGEFGQVGRFQHVHLDIIGPLPPSNGKRYCVTFIDRFTRWPEAIPVEDITAETVAVAFYEGWVSRFGVPAKVTTDQGRQFESDLFHRLTVFLGTQRVRTTAYHPQANGCVERWHRSLKSALIAHLDSANWSRLLPTVLLGLRTTIREDVQASVAEAVYGQSLRLPGEFLSPSTTEDPIVLVQELKEAMRKLTPAAFRSSNRAVFQPQELKSCEHVFLREDKVKKPLQPPYSGPYKVLKRGEKTCVIQLADKELTVSLDRIKPAFLLAASTEEPAPNKESCYHTRSGRQVKRSVRFLDAIIGGSDVVSANNDVV</sequence>
<evidence type="ECO:0000256" key="1">
    <source>
        <dbReference type="ARBA" id="ARBA00012493"/>
    </source>
</evidence>
<dbReference type="Gene3D" id="3.30.420.10">
    <property type="entry name" value="Ribonuclease H-like superfamily/Ribonuclease H"/>
    <property type="match status" value="1"/>
</dbReference>
<dbReference type="InterPro" id="IPR001969">
    <property type="entry name" value="Aspartic_peptidase_AS"/>
</dbReference>
<dbReference type="AlphaFoldDB" id="A0A0P4VHP4"/>
<dbReference type="FunFam" id="3.10.20.370:FF:000001">
    <property type="entry name" value="Retrovirus-related Pol polyprotein from transposon 17.6-like protein"/>
    <property type="match status" value="1"/>
</dbReference>
<keyword evidence="12" id="KW-0511">Multifunctional enzyme</keyword>
<dbReference type="CDD" id="cd01647">
    <property type="entry name" value="RT_LTR"/>
    <property type="match status" value="1"/>
</dbReference>
<dbReference type="Pfam" id="PF17919">
    <property type="entry name" value="RT_RNaseH_2"/>
    <property type="match status" value="1"/>
</dbReference>
<dbReference type="PROSITE" id="PS50175">
    <property type="entry name" value="ASP_PROT_RETROV"/>
    <property type="match status" value="1"/>
</dbReference>
<dbReference type="InterPro" id="IPR043502">
    <property type="entry name" value="DNA/RNA_pol_sf"/>
</dbReference>
<evidence type="ECO:0000259" key="13">
    <source>
        <dbReference type="PROSITE" id="PS50175"/>
    </source>
</evidence>
<keyword evidence="5" id="KW-0540">Nuclease</keyword>
<dbReference type="PANTHER" id="PTHR37984:SF5">
    <property type="entry name" value="PROTEIN NYNRIN-LIKE"/>
    <property type="match status" value="1"/>
</dbReference>
<dbReference type="Gene3D" id="3.10.20.370">
    <property type="match status" value="1"/>
</dbReference>
<dbReference type="PROSITE" id="PS50878">
    <property type="entry name" value="RT_POL"/>
    <property type="match status" value="1"/>
</dbReference>
<dbReference type="Gene3D" id="3.10.10.10">
    <property type="entry name" value="HIV Type 1 Reverse Transcriptase, subunit A, domain 1"/>
    <property type="match status" value="1"/>
</dbReference>
<dbReference type="GO" id="GO:0003723">
    <property type="term" value="F:RNA binding"/>
    <property type="evidence" value="ECO:0007669"/>
    <property type="project" value="UniProtKB-KW"/>
</dbReference>
<dbReference type="CDD" id="cd06094">
    <property type="entry name" value="RP_Saci_like"/>
    <property type="match status" value="1"/>
</dbReference>
<keyword evidence="4" id="KW-0548">Nucleotidyltransferase</keyword>
<dbReference type="Pfam" id="PF17921">
    <property type="entry name" value="Integrase_H2C2"/>
    <property type="match status" value="1"/>
</dbReference>
<feature type="domain" description="Integrase catalytic" evidence="15">
    <location>
        <begin position="698"/>
        <end position="875"/>
    </location>
</feature>
<evidence type="ECO:0000256" key="4">
    <source>
        <dbReference type="ARBA" id="ARBA00022695"/>
    </source>
</evidence>
<evidence type="ECO:0000256" key="7">
    <source>
        <dbReference type="ARBA" id="ARBA00022801"/>
    </source>
</evidence>
<dbReference type="PROSITE" id="PS00141">
    <property type="entry name" value="ASP_PROTEASE"/>
    <property type="match status" value="1"/>
</dbReference>
<dbReference type="InterPro" id="IPR036397">
    <property type="entry name" value="RNaseH_sf"/>
</dbReference>
<dbReference type="PANTHER" id="PTHR37984">
    <property type="entry name" value="PROTEIN CBG26694"/>
    <property type="match status" value="1"/>
</dbReference>
<evidence type="ECO:0000256" key="11">
    <source>
        <dbReference type="ARBA" id="ARBA00022918"/>
    </source>
</evidence>
<organism evidence="16">
    <name type="scientific">Rhodnius neglectus</name>
    <dbReference type="NCBI Taxonomy" id="72488"/>
    <lineage>
        <taxon>Eukaryota</taxon>
        <taxon>Metazoa</taxon>
        <taxon>Ecdysozoa</taxon>
        <taxon>Arthropoda</taxon>
        <taxon>Hexapoda</taxon>
        <taxon>Insecta</taxon>
        <taxon>Pterygota</taxon>
        <taxon>Neoptera</taxon>
        <taxon>Paraneoptera</taxon>
        <taxon>Hemiptera</taxon>
        <taxon>Heteroptera</taxon>
        <taxon>Panheteroptera</taxon>
        <taxon>Cimicomorpha</taxon>
        <taxon>Reduviidae</taxon>
        <taxon>Triatominae</taxon>
        <taxon>Rhodnius</taxon>
    </lineage>
</organism>
<feature type="non-terminal residue" evidence="16">
    <location>
        <position position="1"/>
    </location>
</feature>
<feature type="domain" description="Reverse transcriptase" evidence="14">
    <location>
        <begin position="187"/>
        <end position="364"/>
    </location>
</feature>
<keyword evidence="10" id="KW-0229">DNA integration</keyword>
<dbReference type="InterPro" id="IPR041588">
    <property type="entry name" value="Integrase_H2C2"/>
</dbReference>
<keyword evidence="6" id="KW-0255">Endonuclease</keyword>
<dbReference type="GO" id="GO:0015074">
    <property type="term" value="P:DNA integration"/>
    <property type="evidence" value="ECO:0007669"/>
    <property type="project" value="UniProtKB-KW"/>
</dbReference>
<evidence type="ECO:0000256" key="6">
    <source>
        <dbReference type="ARBA" id="ARBA00022759"/>
    </source>
</evidence>
<dbReference type="GO" id="GO:0042575">
    <property type="term" value="C:DNA polymerase complex"/>
    <property type="evidence" value="ECO:0007669"/>
    <property type="project" value="UniProtKB-ARBA"/>
</dbReference>
<dbReference type="GO" id="GO:0004519">
    <property type="term" value="F:endonuclease activity"/>
    <property type="evidence" value="ECO:0007669"/>
    <property type="project" value="UniProtKB-KW"/>
</dbReference>
<name>A0A0P4VHP4_9HEMI</name>
<accession>A0A0P4VHP4</accession>
<keyword evidence="7" id="KW-0378">Hydrolase</keyword>
<evidence type="ECO:0000256" key="3">
    <source>
        <dbReference type="ARBA" id="ARBA00022679"/>
    </source>
</evidence>
<keyword evidence="9" id="KW-0694">RNA-binding</keyword>
<dbReference type="CDD" id="cd09274">
    <property type="entry name" value="RNase_HI_RT_Ty3"/>
    <property type="match status" value="1"/>
</dbReference>
<evidence type="ECO:0000256" key="2">
    <source>
        <dbReference type="ARBA" id="ARBA00022670"/>
    </source>
</evidence>
<dbReference type="InterPro" id="IPR001995">
    <property type="entry name" value="Peptidase_A2_cat"/>
</dbReference>
<dbReference type="FunFam" id="3.30.420.10:FF:000032">
    <property type="entry name" value="Retrovirus-related Pol polyprotein from transposon 297-like Protein"/>
    <property type="match status" value="1"/>
</dbReference>
<dbReference type="GO" id="GO:0004190">
    <property type="term" value="F:aspartic-type endopeptidase activity"/>
    <property type="evidence" value="ECO:0007669"/>
    <property type="project" value="InterPro"/>
</dbReference>
<dbReference type="EMBL" id="GDKW01003376">
    <property type="protein sequence ID" value="JAI53219.1"/>
    <property type="molecule type" value="mRNA"/>
</dbReference>
<dbReference type="FunFam" id="3.10.10.10:FF:000007">
    <property type="entry name" value="Retrovirus-related Pol polyprotein from transposon 17.6-like Protein"/>
    <property type="match status" value="1"/>
</dbReference>
<dbReference type="InterPro" id="IPR021109">
    <property type="entry name" value="Peptidase_aspartic_dom_sf"/>
</dbReference>
<evidence type="ECO:0000259" key="14">
    <source>
        <dbReference type="PROSITE" id="PS50878"/>
    </source>
</evidence>
<dbReference type="FunFam" id="2.40.70.10:FF:000130">
    <property type="entry name" value="Retrovirus-related Pol polyprotein from transposon opus-like Protein"/>
    <property type="match status" value="1"/>
</dbReference>
<evidence type="ECO:0000256" key="9">
    <source>
        <dbReference type="ARBA" id="ARBA00022884"/>
    </source>
</evidence>
<dbReference type="Pfam" id="PF00078">
    <property type="entry name" value="RVT_1"/>
    <property type="match status" value="1"/>
</dbReference>
<dbReference type="Pfam" id="PF00665">
    <property type="entry name" value="rve"/>
    <property type="match status" value="1"/>
</dbReference>
<dbReference type="SUPFAM" id="SSF53098">
    <property type="entry name" value="Ribonuclease H-like"/>
    <property type="match status" value="1"/>
</dbReference>
<dbReference type="EC" id="2.7.7.49" evidence="1"/>
<feature type="domain" description="Peptidase A2" evidence="13">
    <location>
        <begin position="12"/>
        <end position="84"/>
    </location>
</feature>
<keyword evidence="2" id="KW-0645">Protease</keyword>
<dbReference type="FunFam" id="3.30.70.270:FF:000020">
    <property type="entry name" value="Transposon Tf2-6 polyprotein-like Protein"/>
    <property type="match status" value="1"/>
</dbReference>